<dbReference type="Gene3D" id="3.40.50.720">
    <property type="entry name" value="NAD(P)-binding Rossmann-like Domain"/>
    <property type="match status" value="1"/>
</dbReference>
<dbReference type="RefSeq" id="WP_155334963.1">
    <property type="nucleotide sequence ID" value="NZ_BAAABN010000094.1"/>
</dbReference>
<feature type="domain" description="Gfo/Idh/MocA-like oxidoreductase C-terminal" evidence="5">
    <location>
        <begin position="137"/>
        <end position="342"/>
    </location>
</feature>
<comment type="caution">
    <text evidence="6">The sequence shown here is derived from an EMBL/GenBank/DDBJ whole genome shotgun (WGS) entry which is preliminary data.</text>
</comment>
<dbReference type="PANTHER" id="PTHR43708:SF5">
    <property type="entry name" value="CONSERVED EXPRESSED OXIDOREDUCTASE (EUROFUNG)-RELATED"/>
    <property type="match status" value="1"/>
</dbReference>
<dbReference type="EMBL" id="BLAD01000036">
    <property type="protein sequence ID" value="GER98548.1"/>
    <property type="molecule type" value="Genomic_DNA"/>
</dbReference>
<dbReference type="InterPro" id="IPR004104">
    <property type="entry name" value="Gfo/Idh/MocA-like_OxRdtase_C"/>
</dbReference>
<comment type="similarity">
    <text evidence="1">Belongs to the Gfo/Idh/MocA family.</text>
</comment>
<dbReference type="AlphaFoldDB" id="A0A5M3VQS7"/>
<dbReference type="Gene3D" id="3.30.360.10">
    <property type="entry name" value="Dihydrodipicolinate Reductase, domain 2"/>
    <property type="match status" value="1"/>
</dbReference>
<feature type="region of interest" description="Disordered" evidence="3">
    <location>
        <begin position="258"/>
        <end position="279"/>
    </location>
</feature>
<dbReference type="Pfam" id="PF02894">
    <property type="entry name" value="GFO_IDH_MocA_C"/>
    <property type="match status" value="1"/>
</dbReference>
<dbReference type="InterPro" id="IPR051317">
    <property type="entry name" value="Gfo/Idh/MocA_oxidoreduct"/>
</dbReference>
<protein>
    <submittedName>
        <fullName evidence="6">Oxidoreductase</fullName>
    </submittedName>
</protein>
<evidence type="ECO:0000313" key="7">
    <source>
        <dbReference type="Proteomes" id="UP000334990"/>
    </source>
</evidence>
<evidence type="ECO:0000256" key="1">
    <source>
        <dbReference type="ARBA" id="ARBA00010928"/>
    </source>
</evidence>
<proteinExistence type="inferred from homology"/>
<evidence type="ECO:0000259" key="5">
    <source>
        <dbReference type="Pfam" id="PF02894"/>
    </source>
</evidence>
<dbReference type="SUPFAM" id="SSF55347">
    <property type="entry name" value="Glyceraldehyde-3-phosphate dehydrogenase-like, C-terminal domain"/>
    <property type="match status" value="1"/>
</dbReference>
<organism evidence="6 7">
    <name type="scientific">Acrocarpospora corrugata</name>
    <dbReference type="NCBI Taxonomy" id="35763"/>
    <lineage>
        <taxon>Bacteria</taxon>
        <taxon>Bacillati</taxon>
        <taxon>Actinomycetota</taxon>
        <taxon>Actinomycetes</taxon>
        <taxon>Streptosporangiales</taxon>
        <taxon>Streptosporangiaceae</taxon>
        <taxon>Acrocarpospora</taxon>
    </lineage>
</organism>
<reference evidence="6 7" key="1">
    <citation type="submission" date="2019-10" db="EMBL/GenBank/DDBJ databases">
        <title>Whole genome shotgun sequence of Acrocarpospora corrugata NBRC 13972.</title>
        <authorList>
            <person name="Ichikawa N."/>
            <person name="Kimura A."/>
            <person name="Kitahashi Y."/>
            <person name="Komaki H."/>
            <person name="Oguchi A."/>
        </authorList>
    </citation>
    <scope>NUCLEOTIDE SEQUENCE [LARGE SCALE GENOMIC DNA]</scope>
    <source>
        <strain evidence="6 7">NBRC 13972</strain>
    </source>
</reference>
<evidence type="ECO:0000259" key="4">
    <source>
        <dbReference type="Pfam" id="PF01408"/>
    </source>
</evidence>
<dbReference type="OrthoDB" id="256869at2"/>
<dbReference type="InterPro" id="IPR036291">
    <property type="entry name" value="NAD(P)-bd_dom_sf"/>
</dbReference>
<gene>
    <name evidence="6" type="ORF">Acor_06100</name>
</gene>
<dbReference type="Pfam" id="PF01408">
    <property type="entry name" value="GFO_IDH_MocA"/>
    <property type="match status" value="1"/>
</dbReference>
<sequence length="347" mass="37233">MDEIKVGLAGFGPAGSFFHAPLIAATPGLRLAAVVTRDPAKADRVSALGAAVVGCAEELWERSDLIVIASPNRTHVPLATAALTAGLPVVVDKPLAGTAAEAAGLIRLAREKELPLTVFQNRRWDGDFLTIRRLGAELGEIRRFESRFERWRPVPKGGWRERGGPDEIGGLLYDLGSHLVDQALELLGPVTAVYAETDVRRAEVEAEDDVFLSLTHLNGARSQLWMSAVAGQLGPRFRVVGAERTYVKWGLDRQEDRLRAGDSPGLPEFGEEPEETWGTLGVEGDTRKVRTEPGAYADFYRGVVAMVREKAAPPVDPAGVVAALAVLEAAKVAASEQRVVSVPQPGA</sequence>
<dbReference type="PANTHER" id="PTHR43708">
    <property type="entry name" value="CONSERVED EXPRESSED OXIDOREDUCTASE (EUROFUNG)"/>
    <property type="match status" value="1"/>
</dbReference>
<name>A0A5M3VQS7_9ACTN</name>
<accession>A0A5M3VQS7</accession>
<keyword evidence="2" id="KW-0560">Oxidoreductase</keyword>
<dbReference type="GO" id="GO:0016491">
    <property type="term" value="F:oxidoreductase activity"/>
    <property type="evidence" value="ECO:0007669"/>
    <property type="project" value="UniProtKB-KW"/>
</dbReference>
<feature type="domain" description="Gfo/Idh/MocA-like oxidoreductase N-terminal" evidence="4">
    <location>
        <begin position="4"/>
        <end position="118"/>
    </location>
</feature>
<dbReference type="GO" id="GO:0000166">
    <property type="term" value="F:nucleotide binding"/>
    <property type="evidence" value="ECO:0007669"/>
    <property type="project" value="InterPro"/>
</dbReference>
<dbReference type="InterPro" id="IPR000683">
    <property type="entry name" value="Gfo/Idh/MocA-like_OxRdtase_N"/>
</dbReference>
<evidence type="ECO:0000256" key="3">
    <source>
        <dbReference type="SAM" id="MobiDB-lite"/>
    </source>
</evidence>
<dbReference type="Proteomes" id="UP000334990">
    <property type="component" value="Unassembled WGS sequence"/>
</dbReference>
<evidence type="ECO:0000256" key="2">
    <source>
        <dbReference type="ARBA" id="ARBA00023002"/>
    </source>
</evidence>
<keyword evidence="7" id="KW-1185">Reference proteome</keyword>
<evidence type="ECO:0000313" key="6">
    <source>
        <dbReference type="EMBL" id="GER98548.1"/>
    </source>
</evidence>
<dbReference type="SUPFAM" id="SSF51735">
    <property type="entry name" value="NAD(P)-binding Rossmann-fold domains"/>
    <property type="match status" value="1"/>
</dbReference>